<reference evidence="1" key="2">
    <citation type="submission" date="2021-12" db="EMBL/GenBank/DDBJ databases">
        <title>Resequencing data analysis of finger millet.</title>
        <authorList>
            <person name="Hatakeyama M."/>
            <person name="Aluri S."/>
            <person name="Balachadran M.T."/>
            <person name="Sivarajan S.R."/>
            <person name="Poveda L."/>
            <person name="Shimizu-Inatsugi R."/>
            <person name="Schlapbach R."/>
            <person name="Sreeman S.M."/>
            <person name="Shimizu K.K."/>
        </authorList>
    </citation>
    <scope>NUCLEOTIDE SEQUENCE</scope>
</reference>
<dbReference type="Proteomes" id="UP001054889">
    <property type="component" value="Unassembled WGS sequence"/>
</dbReference>
<keyword evidence="2" id="KW-1185">Reference proteome</keyword>
<protein>
    <submittedName>
        <fullName evidence="1">Uncharacterized protein</fullName>
    </submittedName>
</protein>
<evidence type="ECO:0000313" key="2">
    <source>
        <dbReference type="Proteomes" id="UP001054889"/>
    </source>
</evidence>
<name>A0AAV5DBX5_ELECO</name>
<dbReference type="AlphaFoldDB" id="A0AAV5DBX5"/>
<comment type="caution">
    <text evidence="1">The sequence shown here is derived from an EMBL/GenBank/DDBJ whole genome shotgun (WGS) entry which is preliminary data.</text>
</comment>
<organism evidence="1 2">
    <name type="scientific">Eleusine coracana subsp. coracana</name>
    <dbReference type="NCBI Taxonomy" id="191504"/>
    <lineage>
        <taxon>Eukaryota</taxon>
        <taxon>Viridiplantae</taxon>
        <taxon>Streptophyta</taxon>
        <taxon>Embryophyta</taxon>
        <taxon>Tracheophyta</taxon>
        <taxon>Spermatophyta</taxon>
        <taxon>Magnoliopsida</taxon>
        <taxon>Liliopsida</taxon>
        <taxon>Poales</taxon>
        <taxon>Poaceae</taxon>
        <taxon>PACMAD clade</taxon>
        <taxon>Chloridoideae</taxon>
        <taxon>Cynodonteae</taxon>
        <taxon>Eleusininae</taxon>
        <taxon>Eleusine</taxon>
    </lineage>
</organism>
<accession>A0AAV5DBX5</accession>
<dbReference type="EMBL" id="BQKI01000014">
    <property type="protein sequence ID" value="GJN07480.1"/>
    <property type="molecule type" value="Genomic_DNA"/>
</dbReference>
<proteinExistence type="predicted"/>
<gene>
    <name evidence="1" type="primary">ga25315</name>
    <name evidence="1" type="ORF">PR202_ga25315</name>
</gene>
<reference evidence="1" key="1">
    <citation type="journal article" date="2018" name="DNA Res.">
        <title>Multiple hybrid de novo genome assembly of finger millet, an orphan allotetraploid crop.</title>
        <authorList>
            <person name="Hatakeyama M."/>
            <person name="Aluri S."/>
            <person name="Balachadran M.T."/>
            <person name="Sivarajan S.R."/>
            <person name="Patrignani A."/>
            <person name="Gruter S."/>
            <person name="Poveda L."/>
            <person name="Shimizu-Inatsugi R."/>
            <person name="Baeten J."/>
            <person name="Francoijs K.J."/>
            <person name="Nataraja K.N."/>
            <person name="Reddy Y.A.N."/>
            <person name="Phadnis S."/>
            <person name="Ravikumar R.L."/>
            <person name="Schlapbach R."/>
            <person name="Sreeman S.M."/>
            <person name="Shimizu K.K."/>
        </authorList>
    </citation>
    <scope>NUCLEOTIDE SEQUENCE</scope>
</reference>
<evidence type="ECO:0000313" key="1">
    <source>
        <dbReference type="EMBL" id="GJN07480.1"/>
    </source>
</evidence>
<sequence length="90" mass="9701">MLPLLPPYAQRRRSLPFLALPSRPPLPRTAAYTKPLPPTTVPLAASRLAQSQKAAADMYPDLVCISSCTVSPAATQRCLTGTTIAAWLLR</sequence>